<dbReference type="AlphaFoldDB" id="A0AAV1RXC3"/>
<dbReference type="Proteomes" id="UP001314170">
    <property type="component" value="Unassembled WGS sequence"/>
</dbReference>
<evidence type="ECO:0000259" key="3">
    <source>
        <dbReference type="Pfam" id="PF24053"/>
    </source>
</evidence>
<protein>
    <recommendedName>
        <fullName evidence="3">DUF7356 domain-containing protein</fullName>
    </recommendedName>
</protein>
<evidence type="ECO:0000313" key="4">
    <source>
        <dbReference type="EMBL" id="CAK7339984.1"/>
    </source>
</evidence>
<organism evidence="4 5">
    <name type="scientific">Dovyalis caffra</name>
    <dbReference type="NCBI Taxonomy" id="77055"/>
    <lineage>
        <taxon>Eukaryota</taxon>
        <taxon>Viridiplantae</taxon>
        <taxon>Streptophyta</taxon>
        <taxon>Embryophyta</taxon>
        <taxon>Tracheophyta</taxon>
        <taxon>Spermatophyta</taxon>
        <taxon>Magnoliopsida</taxon>
        <taxon>eudicotyledons</taxon>
        <taxon>Gunneridae</taxon>
        <taxon>Pentapetalae</taxon>
        <taxon>rosids</taxon>
        <taxon>fabids</taxon>
        <taxon>Malpighiales</taxon>
        <taxon>Salicaceae</taxon>
        <taxon>Flacourtieae</taxon>
        <taxon>Dovyalis</taxon>
    </lineage>
</organism>
<keyword evidence="2" id="KW-0812">Transmembrane</keyword>
<comment type="caution">
    <text evidence="4">The sequence shown here is derived from an EMBL/GenBank/DDBJ whole genome shotgun (WGS) entry which is preliminary data.</text>
</comment>
<feature type="compositionally biased region" description="Basic and acidic residues" evidence="1">
    <location>
        <begin position="223"/>
        <end position="234"/>
    </location>
</feature>
<sequence>MNNDDSSKHLSLAGIRMLYNTVTILTMIDHAIVICKPREFIGTPGELFLLVQNDGEGLLKVNFRISDIKVTFPEMQLPKHHAKKINISENVEGSPSIILNAGNGSCIIDMGYLEPKGEYKPFFVYDSHLSPIYGAYLLFLIVLIAGGAWACCRLLKSERHVDGVPYQELEMGQSDCHSANNVEKAEGWDESWDDEWDEIKEEKPPNGHQTANALPNGITSRNSDTDGRQKGWDD</sequence>
<evidence type="ECO:0000313" key="5">
    <source>
        <dbReference type="Proteomes" id="UP001314170"/>
    </source>
</evidence>
<feature type="compositionally biased region" description="Polar residues" evidence="1">
    <location>
        <begin position="207"/>
        <end position="222"/>
    </location>
</feature>
<feature type="transmembrane region" description="Helical" evidence="2">
    <location>
        <begin position="132"/>
        <end position="152"/>
    </location>
</feature>
<feature type="domain" description="DUF7356" evidence="3">
    <location>
        <begin position="45"/>
        <end position="111"/>
    </location>
</feature>
<gene>
    <name evidence="4" type="ORF">DCAF_LOCUS15062</name>
</gene>
<keyword evidence="5" id="KW-1185">Reference proteome</keyword>
<feature type="compositionally biased region" description="Acidic residues" evidence="1">
    <location>
        <begin position="188"/>
        <end position="199"/>
    </location>
</feature>
<keyword evidence="2" id="KW-0472">Membrane</keyword>
<evidence type="ECO:0000256" key="1">
    <source>
        <dbReference type="SAM" id="MobiDB-lite"/>
    </source>
</evidence>
<dbReference type="PANTHER" id="PTHR34200:SF5">
    <property type="match status" value="1"/>
</dbReference>
<keyword evidence="2" id="KW-1133">Transmembrane helix</keyword>
<dbReference type="PANTHER" id="PTHR34200">
    <property type="entry name" value="DENTIN SIALOPHOSPHOPROTEIN-LIKE ISOFORM X1"/>
    <property type="match status" value="1"/>
</dbReference>
<accession>A0AAV1RXC3</accession>
<name>A0AAV1RXC3_9ROSI</name>
<dbReference type="InterPro" id="IPR055780">
    <property type="entry name" value="DUF7356"/>
</dbReference>
<proteinExistence type="predicted"/>
<feature type="region of interest" description="Disordered" evidence="1">
    <location>
        <begin position="183"/>
        <end position="234"/>
    </location>
</feature>
<dbReference type="Pfam" id="PF24053">
    <property type="entry name" value="DUF7356"/>
    <property type="match status" value="1"/>
</dbReference>
<evidence type="ECO:0000256" key="2">
    <source>
        <dbReference type="SAM" id="Phobius"/>
    </source>
</evidence>
<reference evidence="4 5" key="1">
    <citation type="submission" date="2024-01" db="EMBL/GenBank/DDBJ databases">
        <authorList>
            <person name="Waweru B."/>
        </authorList>
    </citation>
    <scope>NUCLEOTIDE SEQUENCE [LARGE SCALE GENOMIC DNA]</scope>
</reference>
<dbReference type="EMBL" id="CAWUPB010001159">
    <property type="protein sequence ID" value="CAK7339984.1"/>
    <property type="molecule type" value="Genomic_DNA"/>
</dbReference>